<dbReference type="STRING" id="137658.SAMN05216186_11491"/>
<dbReference type="RefSeq" id="WP_084337956.1">
    <property type="nucleotide sequence ID" value="NZ_CBKZNZ010000041.1"/>
</dbReference>
<proteinExistence type="predicted"/>
<gene>
    <name evidence="1" type="ORF">SAMN05216186_11491</name>
</gene>
<dbReference type="EMBL" id="FNFD01000014">
    <property type="protein sequence ID" value="SDL07304.1"/>
    <property type="molecule type" value="Genomic_DNA"/>
</dbReference>
<evidence type="ECO:0000313" key="2">
    <source>
        <dbReference type="Proteomes" id="UP000198706"/>
    </source>
</evidence>
<dbReference type="Proteomes" id="UP000198706">
    <property type="component" value="Unassembled WGS sequence"/>
</dbReference>
<dbReference type="OrthoDB" id="7031438at2"/>
<keyword evidence="2" id="KW-1185">Reference proteome</keyword>
<sequence>MPSVDDLGRRLLAVQGELTEALAKKDWERMAAIDAHIRELLQALAGREPEPELQRAKRALQRLHGQALQACAEECERLRRLLLTHLEYAEGRSAYMRTEMYGR</sequence>
<evidence type="ECO:0008006" key="3">
    <source>
        <dbReference type="Google" id="ProtNLM"/>
    </source>
</evidence>
<name>A0A1G9H3A9_9PSED</name>
<reference evidence="1 2" key="1">
    <citation type="submission" date="2016-10" db="EMBL/GenBank/DDBJ databases">
        <authorList>
            <person name="de Groot N.N."/>
        </authorList>
    </citation>
    <scope>NUCLEOTIDE SEQUENCE [LARGE SCALE GENOMIC DNA]</scope>
    <source>
        <strain evidence="1 2">JCM 21544</strain>
    </source>
</reference>
<evidence type="ECO:0000313" key="1">
    <source>
        <dbReference type="EMBL" id="SDL07304.1"/>
    </source>
</evidence>
<organism evidence="1 2">
    <name type="scientific">Pseudomonas indica</name>
    <dbReference type="NCBI Taxonomy" id="137658"/>
    <lineage>
        <taxon>Bacteria</taxon>
        <taxon>Pseudomonadati</taxon>
        <taxon>Pseudomonadota</taxon>
        <taxon>Gammaproteobacteria</taxon>
        <taxon>Pseudomonadales</taxon>
        <taxon>Pseudomonadaceae</taxon>
        <taxon>Pseudomonas</taxon>
    </lineage>
</organism>
<dbReference type="AlphaFoldDB" id="A0A1G9H3A9"/>
<protein>
    <recommendedName>
        <fullName evidence="3">Protein FliT</fullName>
    </recommendedName>
</protein>
<accession>A0A1G9H3A9</accession>